<dbReference type="RefSeq" id="WP_188576144.1">
    <property type="nucleotide sequence ID" value="NZ_BMDZ01000011.1"/>
</dbReference>
<reference evidence="2" key="1">
    <citation type="journal article" date="2019" name="Int. J. Syst. Evol. Microbiol.">
        <title>The Global Catalogue of Microorganisms (GCM) 10K type strain sequencing project: providing services to taxonomists for standard genome sequencing and annotation.</title>
        <authorList>
            <consortium name="The Broad Institute Genomics Platform"/>
            <consortium name="The Broad Institute Genome Sequencing Center for Infectious Disease"/>
            <person name="Wu L."/>
            <person name="Ma J."/>
        </authorList>
    </citation>
    <scope>NUCLEOTIDE SEQUENCE [LARGE SCALE GENOMIC DNA]</scope>
    <source>
        <strain evidence="2">CGMCC 1.10188</strain>
    </source>
</reference>
<evidence type="ECO:0000313" key="2">
    <source>
        <dbReference type="Proteomes" id="UP000603352"/>
    </source>
</evidence>
<organism evidence="1 2">
    <name type="scientific">Tistrella bauzanensis</name>
    <dbReference type="NCBI Taxonomy" id="657419"/>
    <lineage>
        <taxon>Bacteria</taxon>
        <taxon>Pseudomonadati</taxon>
        <taxon>Pseudomonadota</taxon>
        <taxon>Alphaproteobacteria</taxon>
        <taxon>Geminicoccales</taxon>
        <taxon>Geminicoccaceae</taxon>
        <taxon>Tistrella</taxon>
    </lineage>
</organism>
<proteinExistence type="predicted"/>
<protein>
    <submittedName>
        <fullName evidence="1">Uncharacterized protein</fullName>
    </submittedName>
</protein>
<accession>A0ABQ1ICZ2</accession>
<keyword evidence="2" id="KW-1185">Reference proteome</keyword>
<name>A0ABQ1ICZ2_9PROT</name>
<dbReference type="EMBL" id="BMDZ01000011">
    <property type="protein sequence ID" value="GGB33750.1"/>
    <property type="molecule type" value="Genomic_DNA"/>
</dbReference>
<dbReference type="Proteomes" id="UP000603352">
    <property type="component" value="Unassembled WGS sequence"/>
</dbReference>
<evidence type="ECO:0000313" key="1">
    <source>
        <dbReference type="EMBL" id="GGB33750.1"/>
    </source>
</evidence>
<comment type="caution">
    <text evidence="1">The sequence shown here is derived from an EMBL/GenBank/DDBJ whole genome shotgun (WGS) entry which is preliminary data.</text>
</comment>
<gene>
    <name evidence="1" type="ORF">GCM10011505_13960</name>
</gene>
<sequence>MAVLDPIRRTDAARPLQGWAGGAVRPQGGDREGWAESIRAIDPVAAYGSDAGGSFDQGSFDDQLRDQERRQNGQRGFARPLSAGTLAALIDLAGNPDFAAANINTRAPTTQAQAADRYAATAAAADPRGPDAGATRAAGAAASTAAANTSTSAATTGLFGLFTDFLANRPEASAVVAAYRSVQAVRADQLGRDLAISRVG</sequence>